<evidence type="ECO:0000313" key="2">
    <source>
        <dbReference type="WBParaSite" id="JU765_v2.g18374.t1"/>
    </source>
</evidence>
<protein>
    <submittedName>
        <fullName evidence="2">Uncharacterized protein</fullName>
    </submittedName>
</protein>
<accession>A0AC34QQ67</accession>
<organism evidence="1 2">
    <name type="scientific">Panagrolaimus sp. JU765</name>
    <dbReference type="NCBI Taxonomy" id="591449"/>
    <lineage>
        <taxon>Eukaryota</taxon>
        <taxon>Metazoa</taxon>
        <taxon>Ecdysozoa</taxon>
        <taxon>Nematoda</taxon>
        <taxon>Chromadorea</taxon>
        <taxon>Rhabditida</taxon>
        <taxon>Tylenchina</taxon>
        <taxon>Panagrolaimomorpha</taxon>
        <taxon>Panagrolaimoidea</taxon>
        <taxon>Panagrolaimidae</taxon>
        <taxon>Panagrolaimus</taxon>
    </lineage>
</organism>
<name>A0AC34QQ67_9BILA</name>
<dbReference type="WBParaSite" id="JU765_v2.g18374.t1">
    <property type="protein sequence ID" value="JU765_v2.g18374.t1"/>
    <property type="gene ID" value="JU765_v2.g18374"/>
</dbReference>
<reference evidence="2" key="1">
    <citation type="submission" date="2022-11" db="UniProtKB">
        <authorList>
            <consortium name="WormBaseParasite"/>
        </authorList>
    </citation>
    <scope>IDENTIFICATION</scope>
</reference>
<evidence type="ECO:0000313" key="1">
    <source>
        <dbReference type="Proteomes" id="UP000887576"/>
    </source>
</evidence>
<sequence>MNPEHQKFIDQIKESIKHAPERTKEQFLDVKDTSVGDSTPEEQQHDKSHIGPEDIDRPMQMTDEPDIAFDEGSGFIDE</sequence>
<dbReference type="Proteomes" id="UP000887576">
    <property type="component" value="Unplaced"/>
</dbReference>
<proteinExistence type="predicted"/>